<keyword evidence="3" id="KW-0808">Transferase</keyword>
<evidence type="ECO:0000313" key="4">
    <source>
        <dbReference type="Proteomes" id="UP000323732"/>
    </source>
</evidence>
<dbReference type="PANTHER" id="PTHR22916:SF3">
    <property type="entry name" value="UDP-GLCNAC:BETAGAL BETA-1,3-N-ACETYLGLUCOSAMINYLTRANSFERASE-LIKE PROTEIN 1"/>
    <property type="match status" value="1"/>
</dbReference>
<organism evidence="3 4">
    <name type="scientific">Bacillus infantis</name>
    <dbReference type="NCBI Taxonomy" id="324767"/>
    <lineage>
        <taxon>Bacteria</taxon>
        <taxon>Bacillati</taxon>
        <taxon>Bacillota</taxon>
        <taxon>Bacilli</taxon>
        <taxon>Bacillales</taxon>
        <taxon>Bacillaceae</taxon>
        <taxon>Bacillus</taxon>
    </lineage>
</organism>
<proteinExistence type="inferred from homology"/>
<dbReference type="RefSeq" id="WP_148949547.1">
    <property type="nucleotide sequence ID" value="NZ_VTES01000002.1"/>
</dbReference>
<evidence type="ECO:0000313" key="3">
    <source>
        <dbReference type="EMBL" id="TYS65398.1"/>
    </source>
</evidence>
<dbReference type="Gene3D" id="3.90.550.10">
    <property type="entry name" value="Spore Coat Polysaccharide Biosynthesis Protein SpsA, Chain A"/>
    <property type="match status" value="1"/>
</dbReference>
<dbReference type="SUPFAM" id="SSF53448">
    <property type="entry name" value="Nucleotide-diphospho-sugar transferases"/>
    <property type="match status" value="1"/>
</dbReference>
<comment type="similarity">
    <text evidence="1">Belongs to the glycosyltransferase 2 family.</text>
</comment>
<dbReference type="InterPro" id="IPR001173">
    <property type="entry name" value="Glyco_trans_2-like"/>
</dbReference>
<protein>
    <submittedName>
        <fullName evidence="3">Glycosyltransferase</fullName>
    </submittedName>
</protein>
<dbReference type="Proteomes" id="UP000323732">
    <property type="component" value="Unassembled WGS sequence"/>
</dbReference>
<feature type="domain" description="Glycosyltransferase 2-like" evidence="2">
    <location>
        <begin position="7"/>
        <end position="160"/>
    </location>
</feature>
<evidence type="ECO:0000259" key="2">
    <source>
        <dbReference type="Pfam" id="PF00535"/>
    </source>
</evidence>
<accession>A0A5D4ST27</accession>
<sequence length="234" mass="27206">MTQPKVSIIIPFYNDEYIAQSISSAVNQTYPNKEVIVVNDGSDRHIEKIAPFRDRIIYLEKENGGTASAVNLGIRHSTGEYFSWLSSDDLFDLRKTELQMAYMKKLNASASYTNFHIINNQSVIIQQSAGKTIFDQKAFYSFLRTSCHINGCTVIMKSSLFKKTGLFNENLLYTQDYDMWLRVLHHTDFQFLNAPLVHHRYHENMGTVKHHDELMEEFAEVRKKYESFLLSKLK</sequence>
<dbReference type="PANTHER" id="PTHR22916">
    <property type="entry name" value="GLYCOSYLTRANSFERASE"/>
    <property type="match status" value="1"/>
</dbReference>
<gene>
    <name evidence="3" type="ORF">FZD47_08740</name>
</gene>
<dbReference type="GO" id="GO:0016758">
    <property type="term" value="F:hexosyltransferase activity"/>
    <property type="evidence" value="ECO:0007669"/>
    <property type="project" value="UniProtKB-ARBA"/>
</dbReference>
<dbReference type="Pfam" id="PF00535">
    <property type="entry name" value="Glycos_transf_2"/>
    <property type="match status" value="1"/>
</dbReference>
<dbReference type="AlphaFoldDB" id="A0A5D4ST27"/>
<name>A0A5D4ST27_9BACI</name>
<evidence type="ECO:0000256" key="1">
    <source>
        <dbReference type="ARBA" id="ARBA00006739"/>
    </source>
</evidence>
<reference evidence="3 4" key="1">
    <citation type="submission" date="2019-08" db="EMBL/GenBank/DDBJ databases">
        <title>Bacillus genomes from the desert of Cuatro Cienegas, Coahuila.</title>
        <authorList>
            <person name="Olmedo-Alvarez G."/>
        </authorList>
    </citation>
    <scope>NUCLEOTIDE SEQUENCE [LARGE SCALE GENOMIC DNA]</scope>
    <source>
        <strain evidence="3 4">CH37_1T</strain>
    </source>
</reference>
<dbReference type="EMBL" id="VTES01000002">
    <property type="protein sequence ID" value="TYS65398.1"/>
    <property type="molecule type" value="Genomic_DNA"/>
</dbReference>
<dbReference type="InterPro" id="IPR029044">
    <property type="entry name" value="Nucleotide-diphossugar_trans"/>
</dbReference>
<comment type="caution">
    <text evidence="3">The sequence shown here is derived from an EMBL/GenBank/DDBJ whole genome shotgun (WGS) entry which is preliminary data.</text>
</comment>